<dbReference type="Proteomes" id="UP000254720">
    <property type="component" value="Unassembled WGS sequence"/>
</dbReference>
<sequence length="333" mass="38070">MSTKKRFSISPDLANGIRSTIQSAASNQGQLHYDMMAIDMIEPDPENPRKLSISREELFNGLNQADAQYQVKIKELDALNELAESIKRVGIRNAIEVYKEGPKYRIVSGERRYLAALLTGQKAVPVRINQKPEEFNLRYTQWVENVNRQDLSLWEKFNNLLAMADAYQKTHQDDFNERILQNLLGVSTIQAYRYFCLLKADEKIIQLIESGKLNNLKLVQELVTMKDKGARNQIISWIQSSKEEITSLTHYREVAGKKPIVPKSQTSGAVNLGKISNVSVAKQLLEILLSDSRLVKYRHGFKNIDWASSKSVKKAFKDLFKTIEKEFSVEECV</sequence>
<dbReference type="SUPFAM" id="SSF109709">
    <property type="entry name" value="KorB DNA-binding domain-like"/>
    <property type="match status" value="1"/>
</dbReference>
<evidence type="ECO:0000259" key="1">
    <source>
        <dbReference type="SMART" id="SM00470"/>
    </source>
</evidence>
<evidence type="ECO:0000313" key="2">
    <source>
        <dbReference type="EMBL" id="RDI38521.1"/>
    </source>
</evidence>
<dbReference type="InterPro" id="IPR050336">
    <property type="entry name" value="Chromosome_partition/occlusion"/>
</dbReference>
<reference evidence="2 3" key="1">
    <citation type="submission" date="2018-07" db="EMBL/GenBank/DDBJ databases">
        <title>Genomic Encyclopedia of Type Strains, Phase IV (KMG-IV): sequencing the most valuable type-strain genomes for metagenomic binning, comparative biology and taxonomic classification.</title>
        <authorList>
            <person name="Goeker M."/>
        </authorList>
    </citation>
    <scope>NUCLEOTIDE SEQUENCE [LARGE SCALE GENOMIC DNA]</scope>
    <source>
        <strain evidence="2 3">DSM 16500</strain>
    </source>
</reference>
<organism evidence="2 3">
    <name type="scientific">Aquicella lusitana</name>
    <dbReference type="NCBI Taxonomy" id="254246"/>
    <lineage>
        <taxon>Bacteria</taxon>
        <taxon>Pseudomonadati</taxon>
        <taxon>Pseudomonadota</taxon>
        <taxon>Gammaproteobacteria</taxon>
        <taxon>Legionellales</taxon>
        <taxon>Coxiellaceae</taxon>
        <taxon>Aquicella</taxon>
    </lineage>
</organism>
<evidence type="ECO:0000313" key="3">
    <source>
        <dbReference type="Proteomes" id="UP000254720"/>
    </source>
</evidence>
<dbReference type="AlphaFoldDB" id="A0A370G3T7"/>
<gene>
    <name evidence="2" type="ORF">C8D86_1313</name>
</gene>
<dbReference type="PANTHER" id="PTHR33375:SF1">
    <property type="entry name" value="CHROMOSOME-PARTITIONING PROTEIN PARB-RELATED"/>
    <property type="match status" value="1"/>
</dbReference>
<dbReference type="SMART" id="SM00470">
    <property type="entry name" value="ParB"/>
    <property type="match status" value="1"/>
</dbReference>
<dbReference type="EMBL" id="QQAX01000031">
    <property type="protein sequence ID" value="RDI38521.1"/>
    <property type="molecule type" value="Genomic_DNA"/>
</dbReference>
<accession>A0A370G3T7</accession>
<dbReference type="InterPro" id="IPR036086">
    <property type="entry name" value="ParB/Sulfiredoxin_sf"/>
</dbReference>
<proteinExistence type="predicted"/>
<protein>
    <submittedName>
        <fullName evidence="2">ParB/RepB/Spo0J family partition protein</fullName>
    </submittedName>
</protein>
<dbReference type="GO" id="GO:0005694">
    <property type="term" value="C:chromosome"/>
    <property type="evidence" value="ECO:0007669"/>
    <property type="project" value="TreeGrafter"/>
</dbReference>
<dbReference type="GO" id="GO:0007059">
    <property type="term" value="P:chromosome segregation"/>
    <property type="evidence" value="ECO:0007669"/>
    <property type="project" value="TreeGrafter"/>
</dbReference>
<keyword evidence="3" id="KW-1185">Reference proteome</keyword>
<dbReference type="Gene3D" id="1.10.10.2830">
    <property type="match status" value="1"/>
</dbReference>
<name>A0A370G3T7_9COXI</name>
<comment type="caution">
    <text evidence="2">The sequence shown here is derived from an EMBL/GenBank/DDBJ whole genome shotgun (WGS) entry which is preliminary data.</text>
</comment>
<dbReference type="PANTHER" id="PTHR33375">
    <property type="entry name" value="CHROMOSOME-PARTITIONING PROTEIN PARB-RELATED"/>
    <property type="match status" value="1"/>
</dbReference>
<feature type="domain" description="ParB-like N-terminal" evidence="1">
    <location>
        <begin position="56"/>
        <end position="146"/>
    </location>
</feature>
<dbReference type="Pfam" id="PF02195">
    <property type="entry name" value="ParB_N"/>
    <property type="match status" value="1"/>
</dbReference>
<dbReference type="RefSeq" id="WP_170131880.1">
    <property type="nucleotide sequence ID" value="NZ_LR699116.1"/>
</dbReference>
<dbReference type="SUPFAM" id="SSF110849">
    <property type="entry name" value="ParB/Sulfiredoxin"/>
    <property type="match status" value="1"/>
</dbReference>
<dbReference type="Gene3D" id="3.90.1530.30">
    <property type="match status" value="1"/>
</dbReference>
<dbReference type="InterPro" id="IPR003115">
    <property type="entry name" value="ParB_N"/>
</dbReference>